<gene>
    <name evidence="1" type="ORF">EBQ10_01550</name>
</gene>
<accession>A0A3Q9GKS9</accession>
<dbReference type="EMBL" id="CP033905">
    <property type="protein sequence ID" value="AZR06107.1"/>
    <property type="molecule type" value="Genomic_DNA"/>
</dbReference>
<proteinExistence type="predicted"/>
<dbReference type="Proteomes" id="UP000275951">
    <property type="component" value="Chromosome"/>
</dbReference>
<sequence>MSPVNDHLANTTVAQLVAACAPTSPTPFFVGIDGRSGAGKTTLANNLATELCRAGRRVSCIEVEEFIGGWTALATDLWRVADLLAALRRTGTGAARVWDWEAHTWGAQRTIPAEGSVDVLILTGCGSTSKSIRSYLDVTVWLEAPQTVRRARVRARDPYDWSGYWEVWARQEENLLRDFPSHLRNDFILQTA</sequence>
<dbReference type="Gene3D" id="3.40.50.300">
    <property type="entry name" value="P-loop containing nucleotide triphosphate hydrolases"/>
    <property type="match status" value="1"/>
</dbReference>
<name>A0A3Q9GKS9_9ACTO</name>
<evidence type="ECO:0000313" key="2">
    <source>
        <dbReference type="Proteomes" id="UP000275951"/>
    </source>
</evidence>
<dbReference type="AlphaFoldDB" id="A0A3Q9GKS9"/>
<organism evidence="1 2">
    <name type="scientific">Trueperella pyogenes</name>
    <dbReference type="NCBI Taxonomy" id="1661"/>
    <lineage>
        <taxon>Bacteria</taxon>
        <taxon>Bacillati</taxon>
        <taxon>Actinomycetota</taxon>
        <taxon>Actinomycetes</taxon>
        <taxon>Actinomycetales</taxon>
        <taxon>Actinomycetaceae</taxon>
        <taxon>Trueperella</taxon>
    </lineage>
</organism>
<dbReference type="Pfam" id="PF13238">
    <property type="entry name" value="AAA_18"/>
    <property type="match status" value="1"/>
</dbReference>
<reference evidence="1 2" key="1">
    <citation type="submission" date="2018-11" db="EMBL/GenBank/DDBJ databases">
        <title>Multidrug-resistant genes are associated with an 42-kb island TGI1 carrying a complex class 1 integron in a Trueperella pyogenes.</title>
        <authorList>
            <person name="Dong W."/>
        </authorList>
    </citation>
    <scope>NUCLEOTIDE SEQUENCE [LARGE SCALE GENOMIC DNA]</scope>
    <source>
        <strain evidence="1 2">TP4</strain>
    </source>
</reference>
<dbReference type="SUPFAM" id="SSF52540">
    <property type="entry name" value="P-loop containing nucleoside triphosphate hydrolases"/>
    <property type="match status" value="1"/>
</dbReference>
<protein>
    <recommendedName>
        <fullName evidence="3">Uridine kinase</fullName>
    </recommendedName>
</protein>
<evidence type="ECO:0000313" key="1">
    <source>
        <dbReference type="EMBL" id="AZR06107.1"/>
    </source>
</evidence>
<dbReference type="InterPro" id="IPR027417">
    <property type="entry name" value="P-loop_NTPase"/>
</dbReference>
<evidence type="ECO:0008006" key="3">
    <source>
        <dbReference type="Google" id="ProtNLM"/>
    </source>
</evidence>
<dbReference type="CDD" id="cd01983">
    <property type="entry name" value="SIMIBI"/>
    <property type="match status" value="1"/>
</dbReference>